<dbReference type="Proteomes" id="UP000569951">
    <property type="component" value="Unassembled WGS sequence"/>
</dbReference>
<evidence type="ECO:0000256" key="4">
    <source>
        <dbReference type="ARBA" id="ARBA00022692"/>
    </source>
</evidence>
<feature type="transmembrane region" description="Helical" evidence="7">
    <location>
        <begin position="234"/>
        <end position="257"/>
    </location>
</feature>
<dbReference type="PROSITE" id="PS01348">
    <property type="entry name" value="MRAY_2"/>
    <property type="match status" value="1"/>
</dbReference>
<dbReference type="GO" id="GO:0009252">
    <property type="term" value="P:peptidoglycan biosynthetic process"/>
    <property type="evidence" value="ECO:0007669"/>
    <property type="project" value="UniProtKB-UniRule"/>
</dbReference>
<dbReference type="GO" id="GO:0008963">
    <property type="term" value="F:phospho-N-acetylmuramoyl-pentapeptide-transferase activity"/>
    <property type="evidence" value="ECO:0007669"/>
    <property type="project" value="UniProtKB-UniRule"/>
</dbReference>
<dbReference type="PANTHER" id="PTHR22926:SF5">
    <property type="entry name" value="PHOSPHO-N-ACETYLMURAMOYL-PENTAPEPTIDE-TRANSFERASE HOMOLOG"/>
    <property type="match status" value="1"/>
</dbReference>
<dbReference type="AlphaFoldDB" id="A0A841I0Q5"/>
<comment type="subcellular location">
    <subcellularLocation>
        <location evidence="7">Cell membrane</location>
        <topology evidence="7">Multi-pass membrane protein</topology>
    </subcellularLocation>
    <subcellularLocation>
        <location evidence="1">Membrane</location>
        <topology evidence="1">Multi-pass membrane protein</topology>
    </subcellularLocation>
</comment>
<dbReference type="GO" id="GO:0051301">
    <property type="term" value="P:cell division"/>
    <property type="evidence" value="ECO:0007669"/>
    <property type="project" value="UniProtKB-KW"/>
</dbReference>
<dbReference type="PROSITE" id="PS01347">
    <property type="entry name" value="MRAY_1"/>
    <property type="match status" value="1"/>
</dbReference>
<keyword evidence="7" id="KW-0132">Cell division</keyword>
<feature type="transmembrane region" description="Helical" evidence="7">
    <location>
        <begin position="6"/>
        <end position="22"/>
    </location>
</feature>
<keyword evidence="7" id="KW-0573">Peptidoglycan synthesis</keyword>
<comment type="similarity">
    <text evidence="2 7">Belongs to the glycosyltransferase 4 family. MraY subfamily.</text>
</comment>
<dbReference type="UniPathway" id="UPA00219"/>
<evidence type="ECO:0000256" key="7">
    <source>
        <dbReference type="HAMAP-Rule" id="MF_00038"/>
    </source>
</evidence>
<dbReference type="HAMAP" id="MF_00038">
    <property type="entry name" value="MraY"/>
    <property type="match status" value="1"/>
</dbReference>
<sequence>MNIVYAMLLSWFLVGLFISVAKRRGWGQTVRRDGPSAHVVKEGTPTAGGVPLLLAIVAVWGLGVIGGRLEFQEAELVVIASAVLMGVIGFIDDFLKVRARLTGRPTSTGLRAREKFAMQFIVGAAFGVAAANLSPLSWPGLGFWFDAPFYMLLMVGAVNAFNFTDGLDGLAGGVTAIVLLPLVAISPVAAITLGAIGGFLWFNLRPASVFMGDTGSHALGAAATALYVLYGYTWYLPLVAIVPIAEVLSVVIQVAYFRRTGGKRFFRMTPIHHHFELGGWQEGKVTGRFWMITMITTALAWALMSGAQ</sequence>
<feature type="transmembrane region" description="Helical" evidence="7">
    <location>
        <begin position="176"/>
        <end position="202"/>
    </location>
</feature>
<name>A0A841I0Q5_9DEIO</name>
<proteinExistence type="inferred from homology"/>
<feature type="transmembrane region" description="Helical" evidence="7">
    <location>
        <begin position="147"/>
        <end position="164"/>
    </location>
</feature>
<keyword evidence="7" id="KW-0133">Cell shape</keyword>
<dbReference type="PANTHER" id="PTHR22926">
    <property type="entry name" value="PHOSPHO-N-ACETYLMURAMOYL-PENTAPEPTIDE-TRANSFERASE"/>
    <property type="match status" value="1"/>
</dbReference>
<keyword evidence="7 8" id="KW-0460">Magnesium</keyword>
<evidence type="ECO:0000256" key="6">
    <source>
        <dbReference type="ARBA" id="ARBA00023136"/>
    </source>
</evidence>
<evidence type="ECO:0000313" key="10">
    <source>
        <dbReference type="Proteomes" id="UP000569951"/>
    </source>
</evidence>
<feature type="binding site" evidence="8">
    <location>
        <position position="162"/>
    </location>
    <ligand>
        <name>Mg(2+)</name>
        <dbReference type="ChEBI" id="CHEBI:18420"/>
    </ligand>
</feature>
<keyword evidence="3 7" id="KW-0808">Transferase</keyword>
<keyword evidence="10" id="KW-1185">Reference proteome</keyword>
<evidence type="ECO:0000256" key="3">
    <source>
        <dbReference type="ARBA" id="ARBA00022679"/>
    </source>
</evidence>
<keyword evidence="7" id="KW-0961">Cell wall biogenesis/degradation</keyword>
<organism evidence="9 10">
    <name type="scientific">Deinobacterium chartae</name>
    <dbReference type="NCBI Taxonomy" id="521158"/>
    <lineage>
        <taxon>Bacteria</taxon>
        <taxon>Thermotogati</taxon>
        <taxon>Deinococcota</taxon>
        <taxon>Deinococci</taxon>
        <taxon>Deinococcales</taxon>
        <taxon>Deinococcaceae</taxon>
        <taxon>Deinobacterium</taxon>
    </lineage>
</organism>
<dbReference type="EC" id="2.7.8.13" evidence="7"/>
<dbReference type="GO" id="GO:0046872">
    <property type="term" value="F:metal ion binding"/>
    <property type="evidence" value="ECO:0007669"/>
    <property type="project" value="UniProtKB-KW"/>
</dbReference>
<keyword evidence="4 7" id="KW-0812">Transmembrane</keyword>
<comment type="catalytic activity">
    <reaction evidence="7">
        <text>UDP-N-acetyl-alpha-D-muramoyl-L-alanyl-gamma-D-glutamyl-meso-2,6-diaminopimeloyl-D-alanyl-D-alanine + di-trans,octa-cis-undecaprenyl phosphate = di-trans,octa-cis-undecaprenyl diphospho-N-acetyl-alpha-D-muramoyl-L-alanyl-D-glutamyl-meso-2,6-diaminopimeloyl-D-alanyl-D-alanine + UMP</text>
        <dbReference type="Rhea" id="RHEA:28386"/>
        <dbReference type="ChEBI" id="CHEBI:57865"/>
        <dbReference type="ChEBI" id="CHEBI:60392"/>
        <dbReference type="ChEBI" id="CHEBI:61386"/>
        <dbReference type="ChEBI" id="CHEBI:61387"/>
        <dbReference type="EC" id="2.7.8.13"/>
    </reaction>
</comment>
<dbReference type="EMBL" id="JACHHG010000004">
    <property type="protein sequence ID" value="MBB6098010.1"/>
    <property type="molecule type" value="Genomic_DNA"/>
</dbReference>
<comment type="cofactor">
    <cofactor evidence="7 8">
        <name>Mg(2+)</name>
        <dbReference type="ChEBI" id="CHEBI:18420"/>
    </cofactor>
</comment>
<dbReference type="GO" id="GO:0008360">
    <property type="term" value="P:regulation of cell shape"/>
    <property type="evidence" value="ECO:0007669"/>
    <property type="project" value="UniProtKB-KW"/>
</dbReference>
<comment type="caution">
    <text evidence="9">The sequence shown here is derived from an EMBL/GenBank/DDBJ whole genome shotgun (WGS) entry which is preliminary data.</text>
</comment>
<gene>
    <name evidence="7" type="primary">mraY</name>
    <name evidence="9" type="ORF">HNR42_001433</name>
</gene>
<evidence type="ECO:0000256" key="2">
    <source>
        <dbReference type="ARBA" id="ARBA00005583"/>
    </source>
</evidence>
<feature type="transmembrane region" description="Helical" evidence="7">
    <location>
        <begin position="77"/>
        <end position="95"/>
    </location>
</feature>
<accession>A0A841I0Q5</accession>
<dbReference type="InterPro" id="IPR003524">
    <property type="entry name" value="PNAcMuramoyl-5peptid_Trfase"/>
</dbReference>
<keyword evidence="7 8" id="KW-0479">Metal-binding</keyword>
<protein>
    <recommendedName>
        <fullName evidence="7">Phospho-N-acetylmuramoyl-pentapeptide-transferase</fullName>
        <ecNumber evidence="7">2.7.8.13</ecNumber>
    </recommendedName>
    <alternativeName>
        <fullName evidence="7">UDP-MurNAc-pentapeptide phosphotransferase</fullName>
    </alternativeName>
</protein>
<dbReference type="CDD" id="cd06852">
    <property type="entry name" value="GT_MraY"/>
    <property type="match status" value="1"/>
</dbReference>
<feature type="transmembrane region" description="Helical" evidence="7">
    <location>
        <begin position="289"/>
        <end position="307"/>
    </location>
</feature>
<feature type="transmembrane region" description="Helical" evidence="7">
    <location>
        <begin position="116"/>
        <end position="135"/>
    </location>
</feature>
<dbReference type="Pfam" id="PF00953">
    <property type="entry name" value="Glycos_transf_4"/>
    <property type="match status" value="1"/>
</dbReference>
<comment type="pathway">
    <text evidence="7">Cell wall biogenesis; peptidoglycan biosynthesis.</text>
</comment>
<dbReference type="GO" id="GO:0071555">
    <property type="term" value="P:cell wall organization"/>
    <property type="evidence" value="ECO:0007669"/>
    <property type="project" value="UniProtKB-KW"/>
</dbReference>
<dbReference type="InterPro" id="IPR018480">
    <property type="entry name" value="PNAcMuramoyl-5peptid_Trfase_CS"/>
</dbReference>
<comment type="function">
    <text evidence="7">Catalyzes the initial step of the lipid cycle reactions in the biosynthesis of the cell wall peptidoglycan: transfers peptidoglycan precursor phospho-MurNAc-pentapeptide from UDP-MurNAc-pentapeptide onto the lipid carrier undecaprenyl phosphate, yielding undecaprenyl-pyrophosphoryl-MurNAc-pentapeptide, known as lipid I.</text>
</comment>
<reference evidence="9 10" key="1">
    <citation type="submission" date="2020-08" db="EMBL/GenBank/DDBJ databases">
        <title>Genomic Encyclopedia of Type Strains, Phase IV (KMG-IV): sequencing the most valuable type-strain genomes for metagenomic binning, comparative biology and taxonomic classification.</title>
        <authorList>
            <person name="Goeker M."/>
        </authorList>
    </citation>
    <scope>NUCLEOTIDE SEQUENCE [LARGE SCALE GENOMIC DNA]</scope>
    <source>
        <strain evidence="9 10">DSM 21458</strain>
    </source>
</reference>
<dbReference type="RefSeq" id="WP_183985991.1">
    <property type="nucleotide sequence ID" value="NZ_JACHHG010000004.1"/>
</dbReference>
<keyword evidence="7" id="KW-0131">Cell cycle</keyword>
<keyword evidence="7" id="KW-1003">Cell membrane</keyword>
<keyword evidence="6 7" id="KW-0472">Membrane</keyword>
<dbReference type="InterPro" id="IPR000715">
    <property type="entry name" value="Glycosyl_transferase_4"/>
</dbReference>
<keyword evidence="5 7" id="KW-1133">Transmembrane helix</keyword>
<evidence type="ECO:0000256" key="5">
    <source>
        <dbReference type="ARBA" id="ARBA00022989"/>
    </source>
</evidence>
<evidence type="ECO:0000256" key="1">
    <source>
        <dbReference type="ARBA" id="ARBA00004141"/>
    </source>
</evidence>
<feature type="transmembrane region" description="Helical" evidence="7">
    <location>
        <begin position="43"/>
        <end position="65"/>
    </location>
</feature>
<dbReference type="GO" id="GO:0005886">
    <property type="term" value="C:plasma membrane"/>
    <property type="evidence" value="ECO:0007669"/>
    <property type="project" value="UniProtKB-SubCell"/>
</dbReference>
<feature type="binding site" evidence="8">
    <location>
        <position position="213"/>
    </location>
    <ligand>
        <name>Mg(2+)</name>
        <dbReference type="ChEBI" id="CHEBI:18420"/>
    </ligand>
</feature>
<evidence type="ECO:0000256" key="8">
    <source>
        <dbReference type="PIRSR" id="PIRSR600715-1"/>
    </source>
</evidence>
<evidence type="ECO:0000313" key="9">
    <source>
        <dbReference type="EMBL" id="MBB6098010.1"/>
    </source>
</evidence>